<dbReference type="InParanoid" id="A0A804PL48"/>
<evidence type="ECO:0000313" key="2">
    <source>
        <dbReference type="Proteomes" id="UP000007305"/>
    </source>
</evidence>
<reference evidence="1" key="3">
    <citation type="submission" date="2021-05" db="UniProtKB">
        <authorList>
            <consortium name="EnsemblPlants"/>
        </authorList>
    </citation>
    <scope>IDENTIFICATION</scope>
    <source>
        <strain evidence="1">cv. B73</strain>
    </source>
</reference>
<dbReference type="Proteomes" id="UP000007305">
    <property type="component" value="Chromosome 5"/>
</dbReference>
<protein>
    <submittedName>
        <fullName evidence="1">Uncharacterized protein</fullName>
    </submittedName>
</protein>
<dbReference type="AlphaFoldDB" id="A0A804PL48"/>
<dbReference type="Gramene" id="Zm00001eb251110_T001">
    <property type="protein sequence ID" value="Zm00001eb251110_P001"/>
    <property type="gene ID" value="Zm00001eb251110"/>
</dbReference>
<reference evidence="1" key="2">
    <citation type="submission" date="2019-07" db="EMBL/GenBank/DDBJ databases">
        <authorList>
            <person name="Seetharam A."/>
            <person name="Woodhouse M."/>
            <person name="Cannon E."/>
        </authorList>
    </citation>
    <scope>NUCLEOTIDE SEQUENCE [LARGE SCALE GENOMIC DNA]</scope>
    <source>
        <strain evidence="1">cv. B73</strain>
    </source>
</reference>
<accession>A0A804PL48</accession>
<dbReference type="EnsemblPlants" id="Zm00001eb251110_T001">
    <property type="protein sequence ID" value="Zm00001eb251110_P001"/>
    <property type="gene ID" value="Zm00001eb251110"/>
</dbReference>
<name>A0A804PL48_MAIZE</name>
<proteinExistence type="predicted"/>
<sequence length="138" mass="15633">MRIPHHDKLLCVASRLESERELKGSLNSRMSNGEKRTDMHDRGGGLVFCTTTCATCCVNSALLLRLLRIRDQMRELLEAALAPNKSRYIRVFSQTINQMDASLICSLTHFLIHKIYSDPLSKLKGHGFNWDSSSNKLV</sequence>
<keyword evidence="2" id="KW-1185">Reference proteome</keyword>
<organism evidence="1 2">
    <name type="scientific">Zea mays</name>
    <name type="common">Maize</name>
    <dbReference type="NCBI Taxonomy" id="4577"/>
    <lineage>
        <taxon>Eukaryota</taxon>
        <taxon>Viridiplantae</taxon>
        <taxon>Streptophyta</taxon>
        <taxon>Embryophyta</taxon>
        <taxon>Tracheophyta</taxon>
        <taxon>Spermatophyta</taxon>
        <taxon>Magnoliopsida</taxon>
        <taxon>Liliopsida</taxon>
        <taxon>Poales</taxon>
        <taxon>Poaceae</taxon>
        <taxon>PACMAD clade</taxon>
        <taxon>Panicoideae</taxon>
        <taxon>Andropogonodae</taxon>
        <taxon>Andropogoneae</taxon>
        <taxon>Tripsacinae</taxon>
        <taxon>Zea</taxon>
    </lineage>
</organism>
<reference evidence="2" key="1">
    <citation type="journal article" date="2009" name="Science">
        <title>The B73 maize genome: complexity, diversity, and dynamics.</title>
        <authorList>
            <person name="Schnable P.S."/>
            <person name="Ware D."/>
            <person name="Fulton R.S."/>
            <person name="Stein J.C."/>
            <person name="Wei F."/>
            <person name="Pasternak S."/>
            <person name="Liang C."/>
            <person name="Zhang J."/>
            <person name="Fulton L."/>
            <person name="Graves T.A."/>
            <person name="Minx P."/>
            <person name="Reily A.D."/>
            <person name="Courtney L."/>
            <person name="Kruchowski S.S."/>
            <person name="Tomlinson C."/>
            <person name="Strong C."/>
            <person name="Delehaunty K."/>
            <person name="Fronick C."/>
            <person name="Courtney B."/>
            <person name="Rock S.M."/>
            <person name="Belter E."/>
            <person name="Du F."/>
            <person name="Kim K."/>
            <person name="Abbott R.M."/>
            <person name="Cotton M."/>
            <person name="Levy A."/>
            <person name="Marchetto P."/>
            <person name="Ochoa K."/>
            <person name="Jackson S.M."/>
            <person name="Gillam B."/>
            <person name="Chen W."/>
            <person name="Yan L."/>
            <person name="Higginbotham J."/>
            <person name="Cardenas M."/>
            <person name="Waligorski J."/>
            <person name="Applebaum E."/>
            <person name="Phelps L."/>
            <person name="Falcone J."/>
            <person name="Kanchi K."/>
            <person name="Thane T."/>
            <person name="Scimone A."/>
            <person name="Thane N."/>
            <person name="Henke J."/>
            <person name="Wang T."/>
            <person name="Ruppert J."/>
            <person name="Shah N."/>
            <person name="Rotter K."/>
            <person name="Hodges J."/>
            <person name="Ingenthron E."/>
            <person name="Cordes M."/>
            <person name="Kohlberg S."/>
            <person name="Sgro J."/>
            <person name="Delgado B."/>
            <person name="Mead K."/>
            <person name="Chinwalla A."/>
            <person name="Leonard S."/>
            <person name="Crouse K."/>
            <person name="Collura K."/>
            <person name="Kudrna D."/>
            <person name="Currie J."/>
            <person name="He R."/>
            <person name="Angelova A."/>
            <person name="Rajasekar S."/>
            <person name="Mueller T."/>
            <person name="Lomeli R."/>
            <person name="Scara G."/>
            <person name="Ko A."/>
            <person name="Delaney K."/>
            <person name="Wissotski M."/>
            <person name="Lopez G."/>
            <person name="Campos D."/>
            <person name="Braidotti M."/>
            <person name="Ashley E."/>
            <person name="Golser W."/>
            <person name="Kim H."/>
            <person name="Lee S."/>
            <person name="Lin J."/>
            <person name="Dujmic Z."/>
            <person name="Kim W."/>
            <person name="Talag J."/>
            <person name="Zuccolo A."/>
            <person name="Fan C."/>
            <person name="Sebastian A."/>
            <person name="Kramer M."/>
            <person name="Spiegel L."/>
            <person name="Nascimento L."/>
            <person name="Zutavern T."/>
            <person name="Miller B."/>
            <person name="Ambroise C."/>
            <person name="Muller S."/>
            <person name="Spooner W."/>
            <person name="Narechania A."/>
            <person name="Ren L."/>
            <person name="Wei S."/>
            <person name="Kumari S."/>
            <person name="Faga B."/>
            <person name="Levy M.J."/>
            <person name="McMahan L."/>
            <person name="Van Buren P."/>
            <person name="Vaughn M.W."/>
            <person name="Ying K."/>
            <person name="Yeh C.-T."/>
            <person name="Emrich S.J."/>
            <person name="Jia Y."/>
            <person name="Kalyanaraman A."/>
            <person name="Hsia A.-P."/>
            <person name="Barbazuk W.B."/>
            <person name="Baucom R.S."/>
            <person name="Brutnell T.P."/>
            <person name="Carpita N.C."/>
            <person name="Chaparro C."/>
            <person name="Chia J.-M."/>
            <person name="Deragon J.-M."/>
            <person name="Estill J.C."/>
            <person name="Fu Y."/>
            <person name="Jeddeloh J.A."/>
            <person name="Han Y."/>
            <person name="Lee H."/>
            <person name="Li P."/>
            <person name="Lisch D.R."/>
            <person name="Liu S."/>
            <person name="Liu Z."/>
            <person name="Nagel D.H."/>
            <person name="McCann M.C."/>
            <person name="SanMiguel P."/>
            <person name="Myers A.M."/>
            <person name="Nettleton D."/>
            <person name="Nguyen J."/>
            <person name="Penning B.W."/>
            <person name="Ponnala L."/>
            <person name="Schneider K.L."/>
            <person name="Schwartz D.C."/>
            <person name="Sharma A."/>
            <person name="Soderlund C."/>
            <person name="Springer N.M."/>
            <person name="Sun Q."/>
            <person name="Wang H."/>
            <person name="Waterman M."/>
            <person name="Westerman R."/>
            <person name="Wolfgruber T.K."/>
            <person name="Yang L."/>
            <person name="Yu Y."/>
            <person name="Zhang L."/>
            <person name="Zhou S."/>
            <person name="Zhu Q."/>
            <person name="Bennetzen J.L."/>
            <person name="Dawe R.K."/>
            <person name="Jiang J."/>
            <person name="Jiang N."/>
            <person name="Presting G.G."/>
            <person name="Wessler S.R."/>
            <person name="Aluru S."/>
            <person name="Martienssen R.A."/>
            <person name="Clifton S.W."/>
            <person name="McCombie W.R."/>
            <person name="Wing R.A."/>
            <person name="Wilson R.K."/>
        </authorList>
    </citation>
    <scope>NUCLEOTIDE SEQUENCE [LARGE SCALE GENOMIC DNA]</scope>
    <source>
        <strain evidence="2">cv. B73</strain>
    </source>
</reference>
<evidence type="ECO:0000313" key="1">
    <source>
        <dbReference type="EnsemblPlants" id="Zm00001eb251110_P001"/>
    </source>
</evidence>